<keyword evidence="11 18" id="KW-0547">Nucleotide-binding</keyword>
<feature type="domain" description="Protein kinase" evidence="21">
    <location>
        <begin position="445"/>
        <end position="722"/>
    </location>
</feature>
<evidence type="ECO:0000313" key="22">
    <source>
        <dbReference type="EMBL" id="KAG6472794.1"/>
    </source>
</evidence>
<name>A0A8J5CET0_ZINOF</name>
<dbReference type="PROSITE" id="PS00107">
    <property type="entry name" value="PROTEIN_KINASE_ATP"/>
    <property type="match status" value="1"/>
</dbReference>
<dbReference type="Gene3D" id="3.30.200.20">
    <property type="entry name" value="Phosphorylase Kinase, domain 1"/>
    <property type="match status" value="1"/>
</dbReference>
<dbReference type="SUPFAM" id="SSF56112">
    <property type="entry name" value="Protein kinase-like (PK-like)"/>
    <property type="match status" value="1"/>
</dbReference>
<dbReference type="EMBL" id="JACMSC010000020">
    <property type="protein sequence ID" value="KAG6472794.1"/>
    <property type="molecule type" value="Genomic_DNA"/>
</dbReference>
<dbReference type="InterPro" id="IPR008271">
    <property type="entry name" value="Ser/Thr_kinase_AS"/>
</dbReference>
<organism evidence="22 23">
    <name type="scientific">Zingiber officinale</name>
    <name type="common">Ginger</name>
    <name type="synonym">Amomum zingiber</name>
    <dbReference type="NCBI Taxonomy" id="94328"/>
    <lineage>
        <taxon>Eukaryota</taxon>
        <taxon>Viridiplantae</taxon>
        <taxon>Streptophyta</taxon>
        <taxon>Embryophyta</taxon>
        <taxon>Tracheophyta</taxon>
        <taxon>Spermatophyta</taxon>
        <taxon>Magnoliopsida</taxon>
        <taxon>Liliopsida</taxon>
        <taxon>Zingiberales</taxon>
        <taxon>Zingiberaceae</taxon>
        <taxon>Zingiber</taxon>
    </lineage>
</organism>
<feature type="transmembrane region" description="Helical" evidence="20">
    <location>
        <begin position="101"/>
        <end position="122"/>
    </location>
</feature>
<dbReference type="Pfam" id="PF00139">
    <property type="entry name" value="Lectin_legB"/>
    <property type="match status" value="1"/>
</dbReference>
<dbReference type="InterPro" id="IPR017441">
    <property type="entry name" value="Protein_kinase_ATP_BS"/>
</dbReference>
<comment type="similarity">
    <text evidence="2">In the N-terminal section; belongs to the leguminous lectin family.</text>
</comment>
<dbReference type="FunFam" id="1.10.510.10:FF:000108">
    <property type="entry name" value="L-type lectin-domain containing receptor kinase S.4"/>
    <property type="match status" value="1"/>
</dbReference>
<evidence type="ECO:0000256" key="4">
    <source>
        <dbReference type="ARBA" id="ARBA00012513"/>
    </source>
</evidence>
<feature type="region of interest" description="Disordered" evidence="19">
    <location>
        <begin position="741"/>
        <end position="761"/>
    </location>
</feature>
<dbReference type="PANTHER" id="PTHR27007">
    <property type="match status" value="1"/>
</dbReference>
<dbReference type="Gene3D" id="1.10.510.10">
    <property type="entry name" value="Transferase(Phosphotransferase) domain 1"/>
    <property type="match status" value="1"/>
</dbReference>
<comment type="caution">
    <text evidence="22">The sequence shown here is derived from an EMBL/GenBank/DDBJ whole genome shotgun (WGS) entry which is preliminary data.</text>
</comment>
<keyword evidence="23" id="KW-1185">Reference proteome</keyword>
<keyword evidence="13 18" id="KW-0067">ATP-binding</keyword>
<evidence type="ECO:0000313" key="23">
    <source>
        <dbReference type="Proteomes" id="UP000734854"/>
    </source>
</evidence>
<dbReference type="PROSITE" id="PS50011">
    <property type="entry name" value="PROTEIN_KINASE_DOM"/>
    <property type="match status" value="1"/>
</dbReference>
<keyword evidence="12" id="KW-0418">Kinase</keyword>
<dbReference type="GO" id="GO:0005886">
    <property type="term" value="C:plasma membrane"/>
    <property type="evidence" value="ECO:0007669"/>
    <property type="project" value="UniProtKB-SubCell"/>
</dbReference>
<evidence type="ECO:0000256" key="16">
    <source>
        <dbReference type="ARBA" id="ARBA00047899"/>
    </source>
</evidence>
<dbReference type="InterPro" id="IPR001220">
    <property type="entry name" value="Legume_lectin_dom"/>
</dbReference>
<keyword evidence="8 20" id="KW-0812">Transmembrane</keyword>
<keyword evidence="5" id="KW-1003">Cell membrane</keyword>
<evidence type="ECO:0000256" key="7">
    <source>
        <dbReference type="ARBA" id="ARBA00022679"/>
    </source>
</evidence>
<dbReference type="GO" id="GO:0004674">
    <property type="term" value="F:protein serine/threonine kinase activity"/>
    <property type="evidence" value="ECO:0007669"/>
    <property type="project" value="UniProtKB-KW"/>
</dbReference>
<dbReference type="EC" id="2.7.11.1" evidence="4"/>
<keyword evidence="14 20" id="KW-1133">Transmembrane helix</keyword>
<evidence type="ECO:0000256" key="11">
    <source>
        <dbReference type="ARBA" id="ARBA00022741"/>
    </source>
</evidence>
<evidence type="ECO:0000256" key="20">
    <source>
        <dbReference type="SAM" id="Phobius"/>
    </source>
</evidence>
<keyword evidence="7" id="KW-0808">Transferase</keyword>
<comment type="catalytic activity">
    <reaction evidence="16">
        <text>L-threonyl-[protein] + ATP = O-phospho-L-threonyl-[protein] + ADP + H(+)</text>
        <dbReference type="Rhea" id="RHEA:46608"/>
        <dbReference type="Rhea" id="RHEA-COMP:11060"/>
        <dbReference type="Rhea" id="RHEA-COMP:11605"/>
        <dbReference type="ChEBI" id="CHEBI:15378"/>
        <dbReference type="ChEBI" id="CHEBI:30013"/>
        <dbReference type="ChEBI" id="CHEBI:30616"/>
        <dbReference type="ChEBI" id="CHEBI:61977"/>
        <dbReference type="ChEBI" id="CHEBI:456216"/>
        <dbReference type="EC" id="2.7.11.1"/>
    </reaction>
</comment>
<evidence type="ECO:0000259" key="21">
    <source>
        <dbReference type="PROSITE" id="PS50011"/>
    </source>
</evidence>
<keyword evidence="6" id="KW-0723">Serine/threonine-protein kinase</keyword>
<reference evidence="22 23" key="1">
    <citation type="submission" date="2020-08" db="EMBL/GenBank/DDBJ databases">
        <title>Plant Genome Project.</title>
        <authorList>
            <person name="Zhang R.-G."/>
        </authorList>
    </citation>
    <scope>NUCLEOTIDE SEQUENCE [LARGE SCALE GENOMIC DNA]</scope>
    <source>
        <tissue evidence="22">Rhizome</tissue>
    </source>
</reference>
<evidence type="ECO:0000256" key="12">
    <source>
        <dbReference type="ARBA" id="ARBA00022777"/>
    </source>
</evidence>
<evidence type="ECO:0000256" key="2">
    <source>
        <dbReference type="ARBA" id="ARBA00008536"/>
    </source>
</evidence>
<comment type="catalytic activity">
    <reaction evidence="17">
        <text>L-seryl-[protein] + ATP = O-phospho-L-seryl-[protein] + ADP + H(+)</text>
        <dbReference type="Rhea" id="RHEA:17989"/>
        <dbReference type="Rhea" id="RHEA-COMP:9863"/>
        <dbReference type="Rhea" id="RHEA-COMP:11604"/>
        <dbReference type="ChEBI" id="CHEBI:15378"/>
        <dbReference type="ChEBI" id="CHEBI:29999"/>
        <dbReference type="ChEBI" id="CHEBI:30616"/>
        <dbReference type="ChEBI" id="CHEBI:83421"/>
        <dbReference type="ChEBI" id="CHEBI:456216"/>
        <dbReference type="EC" id="2.7.11.1"/>
    </reaction>
</comment>
<keyword evidence="10" id="KW-0430">Lectin</keyword>
<feature type="transmembrane region" description="Helical" evidence="20">
    <location>
        <begin position="390"/>
        <end position="408"/>
    </location>
</feature>
<evidence type="ECO:0000256" key="19">
    <source>
        <dbReference type="SAM" id="MobiDB-lite"/>
    </source>
</evidence>
<evidence type="ECO:0000256" key="9">
    <source>
        <dbReference type="ARBA" id="ARBA00022729"/>
    </source>
</evidence>
<evidence type="ECO:0000256" key="10">
    <source>
        <dbReference type="ARBA" id="ARBA00022734"/>
    </source>
</evidence>
<dbReference type="InterPro" id="IPR000719">
    <property type="entry name" value="Prot_kinase_dom"/>
</dbReference>
<dbReference type="InterPro" id="IPR011009">
    <property type="entry name" value="Kinase-like_dom_sf"/>
</dbReference>
<dbReference type="Pfam" id="PF00069">
    <property type="entry name" value="Pkinase"/>
    <property type="match status" value="1"/>
</dbReference>
<protein>
    <recommendedName>
        <fullName evidence="4">non-specific serine/threonine protein kinase</fullName>
        <ecNumber evidence="4">2.7.11.1</ecNumber>
    </recommendedName>
</protein>
<evidence type="ECO:0000256" key="18">
    <source>
        <dbReference type="PROSITE-ProRule" id="PRU10141"/>
    </source>
</evidence>
<keyword evidence="9" id="KW-0732">Signal</keyword>
<dbReference type="PROSITE" id="PS00108">
    <property type="entry name" value="PROTEIN_KINASE_ST"/>
    <property type="match status" value="1"/>
</dbReference>
<evidence type="ECO:0000256" key="3">
    <source>
        <dbReference type="ARBA" id="ARBA00010217"/>
    </source>
</evidence>
<dbReference type="SMART" id="SM00220">
    <property type="entry name" value="S_TKc"/>
    <property type="match status" value="1"/>
</dbReference>
<feature type="binding site" evidence="18">
    <location>
        <position position="475"/>
    </location>
    <ligand>
        <name>ATP</name>
        <dbReference type="ChEBI" id="CHEBI:30616"/>
    </ligand>
</feature>
<evidence type="ECO:0000256" key="6">
    <source>
        <dbReference type="ARBA" id="ARBA00022527"/>
    </source>
</evidence>
<evidence type="ECO:0000256" key="13">
    <source>
        <dbReference type="ARBA" id="ARBA00022840"/>
    </source>
</evidence>
<dbReference type="FunFam" id="3.30.200.20:FF:000039">
    <property type="entry name" value="receptor-like protein kinase FERONIA"/>
    <property type="match status" value="1"/>
</dbReference>
<comment type="similarity">
    <text evidence="3">In the C-terminal section; belongs to the protein kinase superfamily. Ser/Thr protein kinase family.</text>
</comment>
<accession>A0A8J5CET0</accession>
<evidence type="ECO:0000256" key="8">
    <source>
        <dbReference type="ARBA" id="ARBA00022692"/>
    </source>
</evidence>
<dbReference type="FunFam" id="2.60.120.200:FF:000112">
    <property type="entry name" value="L-type lectin-domain containing receptor kinase V.9"/>
    <property type="match status" value="1"/>
</dbReference>
<comment type="subcellular location">
    <subcellularLocation>
        <location evidence="1">Cell membrane</location>
        <topology evidence="1">Single-pass type I membrane protein</topology>
    </subcellularLocation>
</comment>
<dbReference type="GO" id="GO:0030246">
    <property type="term" value="F:carbohydrate binding"/>
    <property type="evidence" value="ECO:0007669"/>
    <property type="project" value="UniProtKB-KW"/>
</dbReference>
<dbReference type="Proteomes" id="UP000734854">
    <property type="component" value="Unassembled WGS sequence"/>
</dbReference>
<proteinExistence type="inferred from homology"/>
<sequence length="761" mass="84507">MELVLKLGLLCSQSTPEARPTMRQVTQYLNGNDILSDDVAFVFSEVNSHDLNSQLRYTSSSKEGMSSTSTSLCQGRCGNGTLANTCLFVSAQNMNNSSVSLVCYSLLFFSICISALATEFLFNGFRDAAKNLSMDGAALIASNGVLQITNDSMRQIGHAFFSSRMLMVKDESVSSPALSFSTTFVLDIITYNGSGGNGMAFVIAPFIPLSGVESGQFLGLLSTQNNGNVSNHLFAIEFDTVDTTGKYIDFPDNHVGVDINDIHSVVAVPAAYHTDELKNVTVNLLGGEPIQVWIDYNSAAKVLNVTIAPFMLPKPHQPLISLSIDLLTIFKEYMYVGFSAATGKLTSNHYVLGWSFSTNESAPNLTLSELPLPPRKKVNSPTSRIGTVKYVLVSSLITLVFVLFLFLVSKYLRNQRKQSENLEDWELEYPNRFPYKDLYRGTKGFNETEVLGSGGFGKVYKGTLWRAKKQVAIKKISNTSNQGVREFIAELSSLGQMRHRNIVQLLGWCKRNEDLLLVYDYMPNGSLDTFLFDDNRSTNLSWNQRFKILKDIAFGLVYLHEDWEQVVVHRDVKSSNVLLDAELNGRLGDFGLARLYEHGKNPHTTHIVGTVGYISPELSHTGKATTGSDVFAYGIFLFEVACGRRPIEHTAPSTQVVLIDWVRECHTMNKLLTVVDPRLNENYDKEEMELVLKLGLFCSQSIPEARPTMRQVTNYLNGNDILSDDVVFVFSKENSLRLNSQLPYTSSSKDGMSSTSLSQGR</sequence>
<evidence type="ECO:0000256" key="14">
    <source>
        <dbReference type="ARBA" id="ARBA00022989"/>
    </source>
</evidence>
<dbReference type="Gene3D" id="2.60.120.200">
    <property type="match status" value="1"/>
</dbReference>
<dbReference type="InterPro" id="IPR013320">
    <property type="entry name" value="ConA-like_dom_sf"/>
</dbReference>
<feature type="compositionally biased region" description="Low complexity" evidence="19">
    <location>
        <begin position="746"/>
        <end position="761"/>
    </location>
</feature>
<dbReference type="GO" id="GO:0005524">
    <property type="term" value="F:ATP binding"/>
    <property type="evidence" value="ECO:0007669"/>
    <property type="project" value="UniProtKB-UniRule"/>
</dbReference>
<evidence type="ECO:0000256" key="1">
    <source>
        <dbReference type="ARBA" id="ARBA00004251"/>
    </source>
</evidence>
<evidence type="ECO:0000256" key="5">
    <source>
        <dbReference type="ARBA" id="ARBA00022475"/>
    </source>
</evidence>
<keyword evidence="15 20" id="KW-0472">Membrane</keyword>
<evidence type="ECO:0000256" key="15">
    <source>
        <dbReference type="ARBA" id="ARBA00023136"/>
    </source>
</evidence>
<dbReference type="CDD" id="cd14066">
    <property type="entry name" value="STKc_IRAK"/>
    <property type="match status" value="1"/>
</dbReference>
<dbReference type="CDD" id="cd06899">
    <property type="entry name" value="lectin_legume_LecRK_Arcelin_ConA"/>
    <property type="match status" value="1"/>
</dbReference>
<evidence type="ECO:0000256" key="17">
    <source>
        <dbReference type="ARBA" id="ARBA00048679"/>
    </source>
</evidence>
<gene>
    <name evidence="22" type="ORF">ZIOFF_070272</name>
</gene>
<dbReference type="SUPFAM" id="SSF49899">
    <property type="entry name" value="Concanavalin A-like lectins/glucanases"/>
    <property type="match status" value="1"/>
</dbReference>
<dbReference type="AlphaFoldDB" id="A0A8J5CET0"/>
<dbReference type="InterPro" id="IPR050528">
    <property type="entry name" value="L-type_Lectin-RKs"/>
</dbReference>